<dbReference type="EMBL" id="LDOU01000013">
    <property type="protein sequence ID" value="KLV08569.1"/>
    <property type="molecule type" value="Genomic_DNA"/>
</dbReference>
<comment type="caution">
    <text evidence="2">The sequence shown here is derived from an EMBL/GenBank/DDBJ whole genome shotgun (WGS) entry which is preliminary data.</text>
</comment>
<protein>
    <submittedName>
        <fullName evidence="2">Uncharacterized protein</fullName>
    </submittedName>
</protein>
<name>A0A0J1HA68_9GAMM</name>
<evidence type="ECO:0000313" key="3">
    <source>
        <dbReference type="Proteomes" id="UP000035909"/>
    </source>
</evidence>
<feature type="region of interest" description="Disordered" evidence="1">
    <location>
        <begin position="52"/>
        <end position="71"/>
    </location>
</feature>
<sequence>MIVVSESAKDINAIYASYKVNNHQYIEITEKEAYLRARRKWLVLQSNEDIASTHTDQKGHSFAGTEQQDTV</sequence>
<accession>A0A0J1HA68</accession>
<keyword evidence="3" id="KW-1185">Reference proteome</keyword>
<evidence type="ECO:0000313" key="2">
    <source>
        <dbReference type="EMBL" id="KLV08569.1"/>
    </source>
</evidence>
<dbReference type="PATRIC" id="fig|320778.3.peg.2629"/>
<reference evidence="2 3" key="1">
    <citation type="submission" date="2015-05" db="EMBL/GenBank/DDBJ databases">
        <title>Photobacterium galathea sp. nov.</title>
        <authorList>
            <person name="Machado H."/>
            <person name="Gram L."/>
        </authorList>
    </citation>
    <scope>NUCLEOTIDE SEQUENCE [LARGE SCALE GENOMIC DNA]</scope>
    <source>
        <strain evidence="2 3">DSM 22954</strain>
    </source>
</reference>
<proteinExistence type="predicted"/>
<organism evidence="2 3">
    <name type="scientific">Photobacterium ganghwense</name>
    <dbReference type="NCBI Taxonomy" id="320778"/>
    <lineage>
        <taxon>Bacteria</taxon>
        <taxon>Pseudomonadati</taxon>
        <taxon>Pseudomonadota</taxon>
        <taxon>Gammaproteobacteria</taxon>
        <taxon>Vibrionales</taxon>
        <taxon>Vibrionaceae</taxon>
        <taxon>Photobacterium</taxon>
    </lineage>
</organism>
<dbReference type="STRING" id="320778.ABT57_12065"/>
<evidence type="ECO:0000256" key="1">
    <source>
        <dbReference type="SAM" id="MobiDB-lite"/>
    </source>
</evidence>
<gene>
    <name evidence="2" type="ORF">ABT57_12065</name>
</gene>
<dbReference type="AlphaFoldDB" id="A0A0J1HA68"/>
<dbReference type="Proteomes" id="UP000035909">
    <property type="component" value="Unassembled WGS sequence"/>
</dbReference>